<accession>A0AAV7DSF3</accession>
<keyword evidence="3" id="KW-0805">Transcription regulation</keyword>
<dbReference type="PANTHER" id="PTHR13421:SF16">
    <property type="entry name" value="SNRNA-ACTIVATING PROTEIN COMPLEX SUBUNIT 3"/>
    <property type="match status" value="1"/>
</dbReference>
<reference evidence="7 8" key="1">
    <citation type="submission" date="2021-07" db="EMBL/GenBank/DDBJ databases">
        <title>The Aristolochia fimbriata genome: insights into angiosperm evolution, floral development and chemical biosynthesis.</title>
        <authorList>
            <person name="Jiao Y."/>
        </authorList>
    </citation>
    <scope>NUCLEOTIDE SEQUENCE [LARGE SCALE GENOMIC DNA]</scope>
    <source>
        <strain evidence="7">IBCAS-2021</strain>
        <tissue evidence="7">Leaf</tissue>
    </source>
</reference>
<dbReference type="GO" id="GO:0019185">
    <property type="term" value="C:snRNA-activating protein complex"/>
    <property type="evidence" value="ECO:0007669"/>
    <property type="project" value="TreeGrafter"/>
</dbReference>
<evidence type="ECO:0000256" key="2">
    <source>
        <dbReference type="ARBA" id="ARBA00010410"/>
    </source>
</evidence>
<evidence type="ECO:0000256" key="4">
    <source>
        <dbReference type="ARBA" id="ARBA00023125"/>
    </source>
</evidence>
<dbReference type="GO" id="GO:0005634">
    <property type="term" value="C:nucleus"/>
    <property type="evidence" value="ECO:0007669"/>
    <property type="project" value="UniProtKB-SubCell"/>
</dbReference>
<evidence type="ECO:0000256" key="6">
    <source>
        <dbReference type="ARBA" id="ARBA00023242"/>
    </source>
</evidence>
<sequence length="476" mass="54445">MEIEEHNQHEQDLPVSCPRGGPIYGPGFVGPITCIADFEASVMEELRSLEAELCLESETFEEELLVNELKIFTEEELVEKALQEAFKDGENEEAGNTQIFEEQSNNEMTLGSSERVCSTSELVAVGSCDKESSKENGQVLKRRKKKGRAFDRNTRAAELEGGYLTKVRELAEIKKKQDEDKAAAQLHSLIGSRTIVKAPPPTSEKIEQTRSLRFIASETKIKSSCTHEYVPVVYPDAVLTIEIFHNRRTNVKTQELFVLGRQTLTQLKDNISCLADELMHKAKQYDPSGYFLIEDVFYNDLRDPSAINYSEPIFSWLRNCKEEALEKWESAITSASLQKKQKSVLGIGYTSHLPTFKVADMHKARFCDLHFKLGCGYLYCHQGDCKHIIVIRDMRLLHAEDVQNRAAYPIRIFQPRQRHQKCSVCKIYFATKVTADDKWASENPAYFCDDCYFLLHYGQDGSLIYNEFNVYDYQNI</sequence>
<dbReference type="GO" id="GO:0042795">
    <property type="term" value="P:snRNA transcription by RNA polymerase II"/>
    <property type="evidence" value="ECO:0007669"/>
    <property type="project" value="TreeGrafter"/>
</dbReference>
<evidence type="ECO:0000313" key="7">
    <source>
        <dbReference type="EMBL" id="KAG9439116.1"/>
    </source>
</evidence>
<gene>
    <name evidence="7" type="ORF">H6P81_019281</name>
</gene>
<dbReference type="Pfam" id="PF12251">
    <property type="entry name" value="SNAPC3"/>
    <property type="match status" value="1"/>
</dbReference>
<evidence type="ECO:0000313" key="8">
    <source>
        <dbReference type="Proteomes" id="UP000825729"/>
    </source>
</evidence>
<dbReference type="GO" id="GO:0042796">
    <property type="term" value="P:snRNA transcription by RNA polymerase III"/>
    <property type="evidence" value="ECO:0007669"/>
    <property type="project" value="TreeGrafter"/>
</dbReference>
<evidence type="ECO:0000256" key="1">
    <source>
        <dbReference type="ARBA" id="ARBA00004123"/>
    </source>
</evidence>
<comment type="caution">
    <text evidence="7">The sequence shown here is derived from an EMBL/GenBank/DDBJ whole genome shotgun (WGS) entry which is preliminary data.</text>
</comment>
<evidence type="ECO:0008006" key="9">
    <source>
        <dbReference type="Google" id="ProtNLM"/>
    </source>
</evidence>
<keyword evidence="8" id="KW-1185">Reference proteome</keyword>
<dbReference type="EMBL" id="JAINDJ010000008">
    <property type="protein sequence ID" value="KAG9439116.1"/>
    <property type="molecule type" value="Genomic_DNA"/>
</dbReference>
<protein>
    <recommendedName>
        <fullName evidence="9">snRNA-activating protein complex subunit 3</fullName>
    </recommendedName>
</protein>
<proteinExistence type="inferred from homology"/>
<dbReference type="GO" id="GO:0003681">
    <property type="term" value="F:bent DNA binding"/>
    <property type="evidence" value="ECO:0007669"/>
    <property type="project" value="TreeGrafter"/>
</dbReference>
<evidence type="ECO:0000256" key="5">
    <source>
        <dbReference type="ARBA" id="ARBA00023163"/>
    </source>
</evidence>
<evidence type="ECO:0000256" key="3">
    <source>
        <dbReference type="ARBA" id="ARBA00023015"/>
    </source>
</evidence>
<keyword evidence="5" id="KW-0804">Transcription</keyword>
<dbReference type="GO" id="GO:0001006">
    <property type="term" value="F:RNA polymerase III type 3 promoter sequence-specific DNA binding"/>
    <property type="evidence" value="ECO:0007669"/>
    <property type="project" value="TreeGrafter"/>
</dbReference>
<dbReference type="GO" id="GO:0001046">
    <property type="term" value="F:core promoter sequence-specific DNA binding"/>
    <property type="evidence" value="ECO:0007669"/>
    <property type="project" value="TreeGrafter"/>
</dbReference>
<keyword evidence="4" id="KW-0238">DNA-binding</keyword>
<dbReference type="Proteomes" id="UP000825729">
    <property type="component" value="Unassembled WGS sequence"/>
</dbReference>
<dbReference type="AlphaFoldDB" id="A0AAV7DSF3"/>
<dbReference type="GO" id="GO:0000978">
    <property type="term" value="F:RNA polymerase II cis-regulatory region sequence-specific DNA binding"/>
    <property type="evidence" value="ECO:0007669"/>
    <property type="project" value="TreeGrafter"/>
</dbReference>
<name>A0AAV7DSF3_ARIFI</name>
<dbReference type="PANTHER" id="PTHR13421">
    <property type="entry name" value="SNRNA-ACTIVATING PROTEIN COMPLEX SUBUNIT 3"/>
    <property type="match status" value="1"/>
</dbReference>
<comment type="subcellular location">
    <subcellularLocation>
        <location evidence="1">Nucleus</location>
    </subcellularLocation>
</comment>
<organism evidence="7 8">
    <name type="scientific">Aristolochia fimbriata</name>
    <name type="common">White veined hardy Dutchman's pipe vine</name>
    <dbReference type="NCBI Taxonomy" id="158543"/>
    <lineage>
        <taxon>Eukaryota</taxon>
        <taxon>Viridiplantae</taxon>
        <taxon>Streptophyta</taxon>
        <taxon>Embryophyta</taxon>
        <taxon>Tracheophyta</taxon>
        <taxon>Spermatophyta</taxon>
        <taxon>Magnoliopsida</taxon>
        <taxon>Magnoliidae</taxon>
        <taxon>Piperales</taxon>
        <taxon>Aristolochiaceae</taxon>
        <taxon>Aristolochia</taxon>
    </lineage>
</organism>
<comment type="similarity">
    <text evidence="2">Belongs to the SNAPC3/SRD2 family.</text>
</comment>
<dbReference type="InterPro" id="IPR022042">
    <property type="entry name" value="snRNA-activating_su3"/>
</dbReference>
<keyword evidence="6" id="KW-0539">Nucleus</keyword>